<dbReference type="EMBL" id="JAPFFF010000002">
    <property type="protein sequence ID" value="KAK8896455.1"/>
    <property type="molecule type" value="Genomic_DNA"/>
</dbReference>
<keyword evidence="5" id="KW-1185">Reference proteome</keyword>
<dbReference type="Gene3D" id="3.40.50.300">
    <property type="entry name" value="P-loop containing nucleotide triphosphate hydrolases"/>
    <property type="match status" value="1"/>
</dbReference>
<gene>
    <name evidence="4" type="ORF">M9Y10_014355</name>
</gene>
<evidence type="ECO:0000256" key="1">
    <source>
        <dbReference type="ARBA" id="ARBA00022741"/>
    </source>
</evidence>
<evidence type="ECO:0000256" key="2">
    <source>
        <dbReference type="ARBA" id="ARBA00023134"/>
    </source>
</evidence>
<sequence length="180" mass="20449">MKKKWFQKKKADPIYVNIIVIGLDNAGKSTILNKLKPEGSQEAIIHPTQGINQPWIEHNEFYLRFRDLSGSSNYRPIWQQYADDLNGIIFVVDSSDTFRFSTAADELHAFLSISSVQAKSIPVLILANKNDMENSAPVETIEKELCLNEIHNHPVYIASVSSYSPKDIFTAIEWLIARRA</sequence>
<proteinExistence type="inferred from homology"/>
<dbReference type="SMART" id="SM00178">
    <property type="entry name" value="SAR"/>
    <property type="match status" value="1"/>
</dbReference>
<dbReference type="NCBIfam" id="TIGR00231">
    <property type="entry name" value="small_GTP"/>
    <property type="match status" value="1"/>
</dbReference>
<name>A0ABR2KZA9_9EUKA</name>
<dbReference type="SUPFAM" id="SSF52540">
    <property type="entry name" value="P-loop containing nucleoside triphosphate hydrolases"/>
    <property type="match status" value="1"/>
</dbReference>
<dbReference type="PRINTS" id="PR00328">
    <property type="entry name" value="SAR1GTPBP"/>
</dbReference>
<keyword evidence="2 3" id="KW-0342">GTP-binding</keyword>
<dbReference type="InterPro" id="IPR005225">
    <property type="entry name" value="Small_GTP-bd"/>
</dbReference>
<comment type="caution">
    <text evidence="4">The sequence shown here is derived from an EMBL/GenBank/DDBJ whole genome shotgun (WGS) entry which is preliminary data.</text>
</comment>
<evidence type="ECO:0000313" key="4">
    <source>
        <dbReference type="EMBL" id="KAK8896455.1"/>
    </source>
</evidence>
<dbReference type="PANTHER" id="PTHR11711">
    <property type="entry name" value="ADP RIBOSYLATION FACTOR-RELATED"/>
    <property type="match status" value="1"/>
</dbReference>
<dbReference type="Proteomes" id="UP001470230">
    <property type="component" value="Unassembled WGS sequence"/>
</dbReference>
<dbReference type="InterPro" id="IPR006689">
    <property type="entry name" value="Small_GTPase_ARF/SAR"/>
</dbReference>
<protein>
    <submittedName>
        <fullName evidence="4">GTP binding</fullName>
    </submittedName>
</protein>
<keyword evidence="1 3" id="KW-0547">Nucleotide-binding</keyword>
<dbReference type="PROSITE" id="PS51417">
    <property type="entry name" value="ARF"/>
    <property type="match status" value="1"/>
</dbReference>
<dbReference type="Pfam" id="PF00025">
    <property type="entry name" value="Arf"/>
    <property type="match status" value="1"/>
</dbReference>
<dbReference type="InterPro" id="IPR024156">
    <property type="entry name" value="Small_GTPase_ARF"/>
</dbReference>
<dbReference type="InterPro" id="IPR027417">
    <property type="entry name" value="P-loop_NTPase"/>
</dbReference>
<organism evidence="4 5">
    <name type="scientific">Tritrichomonas musculus</name>
    <dbReference type="NCBI Taxonomy" id="1915356"/>
    <lineage>
        <taxon>Eukaryota</taxon>
        <taxon>Metamonada</taxon>
        <taxon>Parabasalia</taxon>
        <taxon>Tritrichomonadida</taxon>
        <taxon>Tritrichomonadidae</taxon>
        <taxon>Tritrichomonas</taxon>
    </lineage>
</organism>
<reference evidence="4 5" key="1">
    <citation type="submission" date="2024-04" db="EMBL/GenBank/DDBJ databases">
        <title>Tritrichomonas musculus Genome.</title>
        <authorList>
            <person name="Alves-Ferreira E."/>
            <person name="Grigg M."/>
            <person name="Lorenzi H."/>
            <person name="Galac M."/>
        </authorList>
    </citation>
    <scope>NUCLEOTIDE SEQUENCE [LARGE SCALE GENOMIC DNA]</scope>
    <source>
        <strain evidence="4 5">EAF2021</strain>
    </source>
</reference>
<evidence type="ECO:0000256" key="3">
    <source>
        <dbReference type="RuleBase" id="RU003925"/>
    </source>
</evidence>
<accession>A0ABR2KZA9</accession>
<dbReference type="SMART" id="SM00177">
    <property type="entry name" value="ARF"/>
    <property type="match status" value="1"/>
</dbReference>
<comment type="similarity">
    <text evidence="3">Belongs to the small GTPase superfamily. Arf family.</text>
</comment>
<dbReference type="CDD" id="cd00878">
    <property type="entry name" value="Arf_Arl"/>
    <property type="match status" value="1"/>
</dbReference>
<evidence type="ECO:0000313" key="5">
    <source>
        <dbReference type="Proteomes" id="UP001470230"/>
    </source>
</evidence>